<protein>
    <submittedName>
        <fullName evidence="1">Uncharacterized protein</fullName>
    </submittedName>
</protein>
<dbReference type="EMBL" id="JAAIUW010000004">
    <property type="protein sequence ID" value="KAF7834815.1"/>
    <property type="molecule type" value="Genomic_DNA"/>
</dbReference>
<accession>A0A834WXX7</accession>
<evidence type="ECO:0000313" key="1">
    <source>
        <dbReference type="EMBL" id="KAF7834815.1"/>
    </source>
</evidence>
<sequence>MGVTTQSYWGHNPKLLGSQPMILFMPLDRGKNRV</sequence>
<gene>
    <name evidence="1" type="ORF">G2W53_009674</name>
</gene>
<name>A0A834WXX7_9FABA</name>
<reference evidence="1" key="1">
    <citation type="submission" date="2020-09" db="EMBL/GenBank/DDBJ databases">
        <title>Genome-Enabled Discovery of Anthraquinone Biosynthesis in Senna tora.</title>
        <authorList>
            <person name="Kang S.-H."/>
            <person name="Pandey R.P."/>
            <person name="Lee C.-M."/>
            <person name="Sim J.-S."/>
            <person name="Jeong J.-T."/>
            <person name="Choi B.-S."/>
            <person name="Jung M."/>
            <person name="Ginzburg D."/>
            <person name="Zhao K."/>
            <person name="Won S.Y."/>
            <person name="Oh T.-J."/>
            <person name="Yu Y."/>
            <person name="Kim N.-H."/>
            <person name="Lee O.R."/>
            <person name="Lee T.-H."/>
            <person name="Bashyal P."/>
            <person name="Kim T.-S."/>
            <person name="Lee W.-H."/>
            <person name="Kawkins C."/>
            <person name="Kim C.-K."/>
            <person name="Kim J.S."/>
            <person name="Ahn B.O."/>
            <person name="Rhee S.Y."/>
            <person name="Sohng J.K."/>
        </authorList>
    </citation>
    <scope>NUCLEOTIDE SEQUENCE</scope>
    <source>
        <tissue evidence="1">Leaf</tissue>
    </source>
</reference>
<keyword evidence="2" id="KW-1185">Reference proteome</keyword>
<comment type="caution">
    <text evidence="1">The sequence shown here is derived from an EMBL/GenBank/DDBJ whole genome shotgun (WGS) entry which is preliminary data.</text>
</comment>
<proteinExistence type="predicted"/>
<dbReference type="Proteomes" id="UP000634136">
    <property type="component" value="Unassembled WGS sequence"/>
</dbReference>
<dbReference type="AlphaFoldDB" id="A0A834WXX7"/>
<evidence type="ECO:0000313" key="2">
    <source>
        <dbReference type="Proteomes" id="UP000634136"/>
    </source>
</evidence>
<organism evidence="1 2">
    <name type="scientific">Senna tora</name>
    <dbReference type="NCBI Taxonomy" id="362788"/>
    <lineage>
        <taxon>Eukaryota</taxon>
        <taxon>Viridiplantae</taxon>
        <taxon>Streptophyta</taxon>
        <taxon>Embryophyta</taxon>
        <taxon>Tracheophyta</taxon>
        <taxon>Spermatophyta</taxon>
        <taxon>Magnoliopsida</taxon>
        <taxon>eudicotyledons</taxon>
        <taxon>Gunneridae</taxon>
        <taxon>Pentapetalae</taxon>
        <taxon>rosids</taxon>
        <taxon>fabids</taxon>
        <taxon>Fabales</taxon>
        <taxon>Fabaceae</taxon>
        <taxon>Caesalpinioideae</taxon>
        <taxon>Cassia clade</taxon>
        <taxon>Senna</taxon>
    </lineage>
</organism>